<feature type="compositionally biased region" description="Low complexity" evidence="5">
    <location>
        <begin position="317"/>
        <end position="329"/>
    </location>
</feature>
<evidence type="ECO:0000313" key="6">
    <source>
        <dbReference type="EnsemblMetazoa" id="XP_038068398.1"/>
    </source>
</evidence>
<dbReference type="GO" id="GO:0055037">
    <property type="term" value="C:recycling endosome"/>
    <property type="evidence" value="ECO:0007669"/>
    <property type="project" value="TreeGrafter"/>
</dbReference>
<protein>
    <recommendedName>
        <fullName evidence="2">Endosome-associated-trafficking regulator 1</fullName>
    </recommendedName>
</protein>
<evidence type="ECO:0000256" key="2">
    <source>
        <dbReference type="ARBA" id="ARBA00016007"/>
    </source>
</evidence>
<evidence type="ECO:0000256" key="4">
    <source>
        <dbReference type="SAM" id="Coils"/>
    </source>
</evidence>
<evidence type="ECO:0000256" key="5">
    <source>
        <dbReference type="SAM" id="MobiDB-lite"/>
    </source>
</evidence>
<dbReference type="GO" id="GO:0032465">
    <property type="term" value="P:regulation of cytokinesis"/>
    <property type="evidence" value="ECO:0007669"/>
    <property type="project" value="TreeGrafter"/>
</dbReference>
<feature type="coiled-coil region" evidence="4">
    <location>
        <begin position="476"/>
        <end position="524"/>
    </location>
</feature>
<sequence length="646" mass="70156">MAASTDDTDSTESESNPFSFDAFLKKKTPSFGEKDVKEQSKTGKGAAVSGELSTKNMKKGKGESEISVSASGNDDRHDRICDEFEDQAEDKDEDPNNPFSFKEFVRKDKRKAVYYNSKEEDIDGVNLSDSEGHEDRNLKEPAKELLDIFNDEDDNGEGIQFLDMGNQASQGPNGSSSPDGKASQRRATSSGVPSRSRGKAHRSAQSAINPVPPIPPHGHNANVDFQSHAPPGSPANPIKATPITATDVDKAARGAEFVDFIYDYATKDDDQEAPERTTRSNTGTNMSNGPPKPADRKQGRERARAHTHGHGPRKLKTAAAATNKAGNTKSQVVVDYMDATVNAQDLLSPSSLSTSLTSVPNLSVNNGTEVDESSLVPKPGRERARAQSHGHRKKLPKKAPEPPAKKETTQSVPEIVHAVAAENGHNIYQSPRPRPRANVFGAGATSNKSADILVKENGEAKTENEIYTSQPMPENVEELTTEVTRLRSSNRHLRQELADAKKAVEKDAKKIEGMEVEMRRLRDREAEDAKTLETMVHHVEANLTRTTERAVTAETTITKLKGEIKTLKGEITALSTKNKKLEEGTELQELKEKSHAASVKLATAAKEADASIKQMATGVEALKLLAETLACIDRISEVPKSFGTAL</sequence>
<feature type="compositionally biased region" description="Basic and acidic residues" evidence="5">
    <location>
        <begin position="265"/>
        <end position="278"/>
    </location>
</feature>
<dbReference type="GO" id="GO:0030496">
    <property type="term" value="C:midbody"/>
    <property type="evidence" value="ECO:0007669"/>
    <property type="project" value="TreeGrafter"/>
</dbReference>
<dbReference type="OMA" id="DRHDRIC"/>
<feature type="compositionally biased region" description="Basic and acidic residues" evidence="5">
    <location>
        <begin position="130"/>
        <end position="146"/>
    </location>
</feature>
<feature type="compositionally biased region" description="Basic and acidic residues" evidence="5">
    <location>
        <begin position="293"/>
        <end position="304"/>
    </location>
</feature>
<feature type="compositionally biased region" description="Basic residues" evidence="5">
    <location>
        <begin position="386"/>
        <end position="397"/>
    </location>
</feature>
<dbReference type="GO" id="GO:0045724">
    <property type="term" value="P:positive regulation of cilium assembly"/>
    <property type="evidence" value="ECO:0007669"/>
    <property type="project" value="TreeGrafter"/>
</dbReference>
<dbReference type="EnsemblMetazoa" id="XM_038212470.1">
    <property type="protein sequence ID" value="XP_038068398.1"/>
    <property type="gene ID" value="LOC119737845"/>
</dbReference>
<dbReference type="OrthoDB" id="6499155at2759"/>
<feature type="compositionally biased region" description="Acidic residues" evidence="5">
    <location>
        <begin position="1"/>
        <end position="12"/>
    </location>
</feature>
<feature type="region of interest" description="Disordered" evidence="5">
    <location>
        <begin position="264"/>
        <end position="329"/>
    </location>
</feature>
<dbReference type="RefSeq" id="XP_038068398.1">
    <property type="nucleotide sequence ID" value="XM_038212470.1"/>
</dbReference>
<feature type="compositionally biased region" description="Acidic residues" evidence="5">
    <location>
        <begin position="83"/>
        <end position="95"/>
    </location>
</feature>
<dbReference type="Gene3D" id="1.10.287.1490">
    <property type="match status" value="1"/>
</dbReference>
<accession>A0A914AXH9</accession>
<name>A0A914AXH9_PATMI</name>
<keyword evidence="7" id="KW-1185">Reference proteome</keyword>
<feature type="region of interest" description="Disordered" evidence="5">
    <location>
        <begin position="1"/>
        <end position="103"/>
    </location>
</feature>
<dbReference type="GeneID" id="119737845"/>
<feature type="coiled-coil region" evidence="4">
    <location>
        <begin position="557"/>
        <end position="607"/>
    </location>
</feature>
<dbReference type="GO" id="GO:0036064">
    <property type="term" value="C:ciliary basal body"/>
    <property type="evidence" value="ECO:0007669"/>
    <property type="project" value="TreeGrafter"/>
</dbReference>
<dbReference type="PANTHER" id="PTHR31259:SF3">
    <property type="entry name" value="ENDOSOME-ASSOCIATED-TRAFFICKING REGULATOR 1"/>
    <property type="match status" value="1"/>
</dbReference>
<dbReference type="GO" id="GO:0005813">
    <property type="term" value="C:centrosome"/>
    <property type="evidence" value="ECO:0007669"/>
    <property type="project" value="TreeGrafter"/>
</dbReference>
<feature type="compositionally biased region" description="Basic and acidic residues" evidence="5">
    <location>
        <begin position="398"/>
        <end position="408"/>
    </location>
</feature>
<dbReference type="InterPro" id="IPR026757">
    <property type="entry name" value="ENTR1"/>
</dbReference>
<organism evidence="6 7">
    <name type="scientific">Patiria miniata</name>
    <name type="common">Bat star</name>
    <name type="synonym">Asterina miniata</name>
    <dbReference type="NCBI Taxonomy" id="46514"/>
    <lineage>
        <taxon>Eukaryota</taxon>
        <taxon>Metazoa</taxon>
        <taxon>Echinodermata</taxon>
        <taxon>Eleutherozoa</taxon>
        <taxon>Asterozoa</taxon>
        <taxon>Asteroidea</taxon>
        <taxon>Valvatacea</taxon>
        <taxon>Valvatida</taxon>
        <taxon>Asterinidae</taxon>
        <taxon>Patiria</taxon>
    </lineage>
</organism>
<evidence type="ECO:0000313" key="7">
    <source>
        <dbReference type="Proteomes" id="UP000887568"/>
    </source>
</evidence>
<dbReference type="PANTHER" id="PTHR31259">
    <property type="entry name" value="ENDOSOME-ASSOCIATED TRAFFICKING REGULATOR 1"/>
    <property type="match status" value="1"/>
</dbReference>
<dbReference type="AlphaFoldDB" id="A0A914AXH9"/>
<keyword evidence="3 4" id="KW-0175">Coiled coil</keyword>
<feature type="region of interest" description="Disordered" evidence="5">
    <location>
        <begin position="346"/>
        <end position="411"/>
    </location>
</feature>
<evidence type="ECO:0000256" key="3">
    <source>
        <dbReference type="ARBA" id="ARBA00023054"/>
    </source>
</evidence>
<feature type="compositionally biased region" description="Polar residues" evidence="5">
    <location>
        <begin position="279"/>
        <end position="288"/>
    </location>
</feature>
<dbReference type="GO" id="GO:1903566">
    <property type="term" value="P:positive regulation of protein localization to cilium"/>
    <property type="evidence" value="ECO:0007669"/>
    <property type="project" value="TreeGrafter"/>
</dbReference>
<dbReference type="GO" id="GO:0005769">
    <property type="term" value="C:early endosome"/>
    <property type="evidence" value="ECO:0007669"/>
    <property type="project" value="TreeGrafter"/>
</dbReference>
<reference evidence="6" key="1">
    <citation type="submission" date="2022-11" db="UniProtKB">
        <authorList>
            <consortium name="EnsemblMetazoa"/>
        </authorList>
    </citation>
    <scope>IDENTIFICATION</scope>
</reference>
<feature type="compositionally biased region" description="Basic residues" evidence="5">
    <location>
        <begin position="305"/>
        <end position="316"/>
    </location>
</feature>
<feature type="compositionally biased region" description="Low complexity" evidence="5">
    <location>
        <begin position="346"/>
        <end position="364"/>
    </location>
</feature>
<feature type="compositionally biased region" description="Polar residues" evidence="5">
    <location>
        <begin position="166"/>
        <end position="178"/>
    </location>
</feature>
<feature type="region of interest" description="Disordered" evidence="5">
    <location>
        <begin position="115"/>
        <end position="242"/>
    </location>
</feature>
<dbReference type="Proteomes" id="UP000887568">
    <property type="component" value="Unplaced"/>
</dbReference>
<evidence type="ECO:0000256" key="1">
    <source>
        <dbReference type="ARBA" id="ARBA00007791"/>
    </source>
</evidence>
<comment type="similarity">
    <text evidence="1">Belongs to the ENTR1 family.</text>
</comment>
<feature type="compositionally biased region" description="Basic and acidic residues" evidence="5">
    <location>
        <begin position="32"/>
        <end position="41"/>
    </location>
</feature>
<proteinExistence type="inferred from homology"/>
<feature type="compositionally biased region" description="Basic and acidic residues" evidence="5">
    <location>
        <begin position="73"/>
        <end position="82"/>
    </location>
</feature>